<keyword evidence="4 5" id="KW-0274">FAD</keyword>
<comment type="caution">
    <text evidence="9">The sequence shown here is derived from an EMBL/GenBank/DDBJ whole genome shotgun (WGS) entry which is preliminary data.</text>
</comment>
<evidence type="ECO:0000259" key="7">
    <source>
        <dbReference type="Pfam" id="PF00732"/>
    </source>
</evidence>
<feature type="signal peptide" evidence="6">
    <location>
        <begin position="1"/>
        <end position="22"/>
    </location>
</feature>
<dbReference type="Pfam" id="PF05199">
    <property type="entry name" value="GMC_oxred_C"/>
    <property type="match status" value="1"/>
</dbReference>
<feature type="binding site" evidence="5">
    <location>
        <begin position="54"/>
        <end position="55"/>
    </location>
    <ligand>
        <name>FAD</name>
        <dbReference type="ChEBI" id="CHEBI:57692"/>
    </ligand>
</feature>
<feature type="domain" description="Glucose-methanol-choline oxidoreductase N-terminal" evidence="7">
    <location>
        <begin position="46"/>
        <end position="335"/>
    </location>
</feature>
<dbReference type="PANTHER" id="PTHR11552">
    <property type="entry name" value="GLUCOSE-METHANOL-CHOLINE GMC OXIDOREDUCTASE"/>
    <property type="match status" value="1"/>
</dbReference>
<evidence type="ECO:0000256" key="5">
    <source>
        <dbReference type="PIRSR" id="PIRSR000137-2"/>
    </source>
</evidence>
<keyword evidence="3" id="KW-0285">Flavoprotein</keyword>
<dbReference type="GO" id="GO:0050660">
    <property type="term" value="F:flavin adenine dinucleotide binding"/>
    <property type="evidence" value="ECO:0007669"/>
    <property type="project" value="InterPro"/>
</dbReference>
<keyword evidence="6" id="KW-0732">Signal</keyword>
<dbReference type="InterPro" id="IPR012132">
    <property type="entry name" value="GMC_OxRdtase"/>
</dbReference>
<dbReference type="OrthoDB" id="20088at2759"/>
<comment type="cofactor">
    <cofactor evidence="1 5">
        <name>FAD</name>
        <dbReference type="ChEBI" id="CHEBI:57692"/>
    </cofactor>
</comment>
<evidence type="ECO:0000256" key="2">
    <source>
        <dbReference type="ARBA" id="ARBA00010790"/>
    </source>
</evidence>
<evidence type="ECO:0008006" key="11">
    <source>
        <dbReference type="Google" id="ProtNLM"/>
    </source>
</evidence>
<protein>
    <recommendedName>
        <fullName evidence="11">Glucose-methanol-choline oxidoreductase N-terminal domain-containing protein</fullName>
    </recommendedName>
</protein>
<evidence type="ECO:0000256" key="3">
    <source>
        <dbReference type="ARBA" id="ARBA00022630"/>
    </source>
</evidence>
<evidence type="ECO:0000313" key="10">
    <source>
        <dbReference type="Proteomes" id="UP000695562"/>
    </source>
</evidence>
<dbReference type="InterPro" id="IPR007867">
    <property type="entry name" value="GMC_OxRtase_C"/>
</dbReference>
<dbReference type="EMBL" id="AJWJ01000130">
    <property type="protein sequence ID" value="KAF2074771.1"/>
    <property type="molecule type" value="Genomic_DNA"/>
</dbReference>
<dbReference type="Gene3D" id="3.50.50.60">
    <property type="entry name" value="FAD/NAD(P)-binding domain"/>
    <property type="match status" value="2"/>
</dbReference>
<sequence length="557" mass="62423">MKLENSFLILILLFTIVSQCRGGFDSLENEFFKENGGEPNEIIVSDYCILGAGTTGSVLASKLADTGKGILLVEEGPWALDPGIWNAPNWSEWLRKTPDPVIIKIFNGKPQQSLNNRTLSSTRGKVIGGCNSVNAMVVMGGSSSDYQEISRLSENSYLTWENAKEALEDVQNHYSLYRLPNNRILFPEMRQALESLGYLYNNETLKNGRIRGSYNDRVYMMKFHPDTNNATRQTSFSQYVERDIVHKRNLRVLSGERAVKIHFTKRDGKLIVKGVLLENVGITKSTYVRIKKELIVSMGAIETPKWLQLNGIGDRNYIESIGIKSVLHSPEVGKGFREDMYCGYFGRPLSDKYKNTTIPHRSSVHDGFHVYGPPDNNSTKSTSSEYILNYDVAQQGFLCHFESTRMGSEGYIRITDKDRKKDPEISIDIMNNRENLLTYAKALKECRILEKKLVILGVLSNSTYGPSIPSDTESMGDYIEYIRNKASYASHPCCTVRMGGANSSSPIDSRFKLRGTENLRVIDASVLPSPVSGNPNIPLVVLATQAAKSIVDERVDF</sequence>
<name>A0A8J4Q686_9MYCE</name>
<organism evidence="9 10">
    <name type="scientific">Polysphondylium violaceum</name>
    <dbReference type="NCBI Taxonomy" id="133409"/>
    <lineage>
        <taxon>Eukaryota</taxon>
        <taxon>Amoebozoa</taxon>
        <taxon>Evosea</taxon>
        <taxon>Eumycetozoa</taxon>
        <taxon>Dictyostelia</taxon>
        <taxon>Dictyosteliales</taxon>
        <taxon>Dictyosteliaceae</taxon>
        <taxon>Polysphondylium</taxon>
    </lineage>
</organism>
<accession>A0A8J4Q686</accession>
<proteinExistence type="inferred from homology"/>
<evidence type="ECO:0000256" key="4">
    <source>
        <dbReference type="ARBA" id="ARBA00022827"/>
    </source>
</evidence>
<dbReference type="Pfam" id="PF00732">
    <property type="entry name" value="GMC_oxred_N"/>
    <property type="match status" value="1"/>
</dbReference>
<dbReference type="GO" id="GO:0016614">
    <property type="term" value="F:oxidoreductase activity, acting on CH-OH group of donors"/>
    <property type="evidence" value="ECO:0007669"/>
    <property type="project" value="InterPro"/>
</dbReference>
<dbReference type="AlphaFoldDB" id="A0A8J4Q686"/>
<dbReference type="Proteomes" id="UP000695562">
    <property type="component" value="Unassembled WGS sequence"/>
</dbReference>
<gene>
    <name evidence="9" type="ORF">CYY_003917</name>
</gene>
<evidence type="ECO:0000256" key="6">
    <source>
        <dbReference type="SAM" id="SignalP"/>
    </source>
</evidence>
<keyword evidence="10" id="KW-1185">Reference proteome</keyword>
<dbReference type="InterPro" id="IPR000172">
    <property type="entry name" value="GMC_OxRdtase_N"/>
</dbReference>
<dbReference type="Gene3D" id="3.30.560.10">
    <property type="entry name" value="Glucose Oxidase, domain 3"/>
    <property type="match status" value="1"/>
</dbReference>
<feature type="binding site" evidence="5">
    <location>
        <position position="126"/>
    </location>
    <ligand>
        <name>FAD</name>
        <dbReference type="ChEBI" id="CHEBI:57692"/>
    </ligand>
</feature>
<dbReference type="InterPro" id="IPR036188">
    <property type="entry name" value="FAD/NAD-bd_sf"/>
</dbReference>
<evidence type="ECO:0000313" key="9">
    <source>
        <dbReference type="EMBL" id="KAF2074771.1"/>
    </source>
</evidence>
<dbReference type="PIRSF" id="PIRSF000137">
    <property type="entry name" value="Alcohol_oxidase"/>
    <property type="match status" value="1"/>
</dbReference>
<comment type="similarity">
    <text evidence="2">Belongs to the GMC oxidoreductase family.</text>
</comment>
<reference evidence="9" key="1">
    <citation type="submission" date="2020-01" db="EMBL/GenBank/DDBJ databases">
        <title>Development of genomics and gene disruption for Polysphondylium violaceum indicates a role for the polyketide synthase stlB in stalk morphogenesis.</title>
        <authorList>
            <person name="Narita B."/>
            <person name="Kawabe Y."/>
            <person name="Kin K."/>
            <person name="Saito T."/>
            <person name="Gibbs R."/>
            <person name="Kuspa A."/>
            <person name="Muzny D."/>
            <person name="Queller D."/>
            <person name="Richards S."/>
            <person name="Strassman J."/>
            <person name="Sucgang R."/>
            <person name="Worley K."/>
            <person name="Schaap P."/>
        </authorList>
    </citation>
    <scope>NUCLEOTIDE SEQUENCE</scope>
    <source>
        <strain evidence="9">QSvi11</strain>
    </source>
</reference>
<evidence type="ECO:0000259" key="8">
    <source>
        <dbReference type="Pfam" id="PF05199"/>
    </source>
</evidence>
<evidence type="ECO:0000256" key="1">
    <source>
        <dbReference type="ARBA" id="ARBA00001974"/>
    </source>
</evidence>
<dbReference type="SUPFAM" id="SSF51905">
    <property type="entry name" value="FAD/NAD(P)-binding domain"/>
    <property type="match status" value="1"/>
</dbReference>
<feature type="domain" description="Glucose-methanol-choline oxidoreductase C-terminal" evidence="8">
    <location>
        <begin position="408"/>
        <end position="543"/>
    </location>
</feature>
<dbReference type="PANTHER" id="PTHR11552:SF147">
    <property type="entry name" value="CHOLINE DEHYDROGENASE, MITOCHONDRIAL"/>
    <property type="match status" value="1"/>
</dbReference>
<feature type="binding site" evidence="5">
    <location>
        <begin position="134"/>
        <end position="137"/>
    </location>
    <ligand>
        <name>FAD</name>
        <dbReference type="ChEBI" id="CHEBI:57692"/>
    </ligand>
</feature>
<feature type="chain" id="PRO_5035252364" description="Glucose-methanol-choline oxidoreductase N-terminal domain-containing protein" evidence="6">
    <location>
        <begin position="23"/>
        <end position="557"/>
    </location>
</feature>